<dbReference type="STRING" id="1190415.SAMN05216593_12545"/>
<dbReference type="RefSeq" id="WP_073172911.1">
    <property type="nucleotide sequence ID" value="NZ_FRDA01000025.1"/>
</dbReference>
<reference evidence="1 2" key="1">
    <citation type="submission" date="2016-11" db="EMBL/GenBank/DDBJ databases">
        <authorList>
            <person name="Jaros S."/>
            <person name="Januszkiewicz K."/>
            <person name="Wedrychowicz H."/>
        </authorList>
    </citation>
    <scope>NUCLEOTIDE SEQUENCE [LARGE SCALE GENOMIC DNA]</scope>
    <source>
        <strain evidence="1 2">LMG 26898</strain>
    </source>
</reference>
<dbReference type="AlphaFoldDB" id="A0A1M7QGF4"/>
<dbReference type="InterPro" id="IPR016084">
    <property type="entry name" value="Haem_Oase-like_multi-hlx"/>
</dbReference>
<organism evidence="1 2">
    <name type="scientific">Pseudomonas asturiensis</name>
    <dbReference type="NCBI Taxonomy" id="1190415"/>
    <lineage>
        <taxon>Bacteria</taxon>
        <taxon>Pseudomonadati</taxon>
        <taxon>Pseudomonadota</taxon>
        <taxon>Gammaproteobacteria</taxon>
        <taxon>Pseudomonadales</taxon>
        <taxon>Pseudomonadaceae</taxon>
        <taxon>Pseudomonas</taxon>
    </lineage>
</organism>
<sequence>MTSLHMMTGSTVVKPTVVEEESKTVYQSCMRENAEAPRHEAAAFLERCLALADRETCDLPQQPEALESWIEQNVAQVADQYATYLEQRRAGEPRRFFKNKAHAMYFIQQVAPTKLVDGAWLYGLLPHWADYRFHGLIRTYLEELGDGEQAQNHVSLYRKLLSDLDCDTRAPLQDEAYLQGAIQLSLGVSSDQYLPEVIGYNLGYEQLPLHLLITSFELNELGIDPYYFTLHVTIDNASTGHARKAAQSVMALMPVGQERNEFYRRVGSGYKLNELGPGSSTVIQSFDLEQEVIAMLERKRTFGQHMHSDYCRLDGKTVNEWLAQPDQIPEFLAVLENRGWIKLHQDPIHSRFWQLFEGVGAPMFGVFNGYEKQLVHDWIAGDWLADGSAQPSAGKRLPEAFRSRFRNLPGTGQPAPLQAAHTSTDVDPDVRELHAKLESVAAIERMPTLIDSMSPARHASAAGLHATRLFVSHMAERMTGAHA</sequence>
<evidence type="ECO:0000313" key="1">
    <source>
        <dbReference type="EMBL" id="SHN29909.1"/>
    </source>
</evidence>
<name>A0A1M7QGF4_9PSED</name>
<protein>
    <submittedName>
        <fullName evidence="1">Iron-containing redox enzyme</fullName>
    </submittedName>
</protein>
<dbReference type="Proteomes" id="UP000183983">
    <property type="component" value="Unassembled WGS sequence"/>
</dbReference>
<proteinExistence type="predicted"/>
<dbReference type="EMBL" id="FRDA01000025">
    <property type="protein sequence ID" value="SHN29909.1"/>
    <property type="molecule type" value="Genomic_DNA"/>
</dbReference>
<evidence type="ECO:0000313" key="2">
    <source>
        <dbReference type="Proteomes" id="UP000183983"/>
    </source>
</evidence>
<dbReference type="Pfam" id="PF14518">
    <property type="entry name" value="Haem_oxygenas_2"/>
    <property type="match status" value="1"/>
</dbReference>
<accession>A0A1M7QGF4</accession>
<dbReference type="Gene3D" id="1.20.910.10">
    <property type="entry name" value="Heme oxygenase-like"/>
    <property type="match status" value="1"/>
</dbReference>
<dbReference type="SMART" id="SM01236">
    <property type="entry name" value="Haem_oxygenase_2"/>
    <property type="match status" value="1"/>
</dbReference>
<gene>
    <name evidence="1" type="ORF">SAMN05216593_12545</name>
</gene>
<dbReference type="OrthoDB" id="6635957at2"/>